<dbReference type="GO" id="GO:0016887">
    <property type="term" value="F:ATP hydrolysis activity"/>
    <property type="evidence" value="ECO:0007669"/>
    <property type="project" value="TreeGrafter"/>
</dbReference>
<dbReference type="InterPro" id="IPR021835">
    <property type="entry name" value="DUF3427"/>
</dbReference>
<dbReference type="CDD" id="cd18032">
    <property type="entry name" value="DEXHc_RE_I_III_res"/>
    <property type="match status" value="1"/>
</dbReference>
<dbReference type="PANTHER" id="PTHR47962">
    <property type="entry name" value="ATP-DEPENDENT HELICASE LHR-RELATED-RELATED"/>
    <property type="match status" value="1"/>
</dbReference>
<comment type="caution">
    <text evidence="4">The sequence shown here is derived from an EMBL/GenBank/DDBJ whole genome shotgun (WGS) entry which is preliminary data.</text>
</comment>
<proteinExistence type="predicted"/>
<accession>A0A7Z7B1X2</accession>
<dbReference type="GO" id="GO:0140097">
    <property type="term" value="F:catalytic activity, acting on DNA"/>
    <property type="evidence" value="ECO:0007669"/>
    <property type="project" value="UniProtKB-ARBA"/>
</dbReference>
<dbReference type="Gene3D" id="3.30.870.10">
    <property type="entry name" value="Endonuclease Chain A"/>
    <property type="match status" value="1"/>
</dbReference>
<keyword evidence="4" id="KW-0067">ATP-binding</keyword>
<dbReference type="AlphaFoldDB" id="A0A7Z7B1X2"/>
<dbReference type="PROSITE" id="PS50035">
    <property type="entry name" value="PLD"/>
    <property type="match status" value="1"/>
</dbReference>
<gene>
    <name evidence="4" type="ORF">SAMN04488589_2725</name>
</gene>
<dbReference type="Proteomes" id="UP000199259">
    <property type="component" value="Unassembled WGS sequence"/>
</dbReference>
<sequence length="1046" mass="120814">MIVNVGAMKSGLYEHIVNEFLSKNLFDIDEKHKHLSRLNDADSNDYLSQYLYRVLSHALSEIKGDKEGKSKIDKQIELCNEIVDTLNRYGIETRGLDVSETAEKLMAVFDENLSVDFSRPDTPLSLGALLTGTRQDPSLVSQLKKEILSSNRVDILCSFIKWSGIRILQEELKEFTSRKGSELRVITTSYMGATDSKAIEFLESLPNTTLKVSYDTRRTRLHAKAYLFERQTGFSSAYIGSSNISNAALTDGLEWNIKISQYEQPFQWAKIKATFDTYWNDREFETYKKDDKSRLIQALQTEKYDNNTEFVMPNFDLTPYPFQKEILESIWTERQLHRNKHLIVAATGTGKTMIAAFDFKKFRQEFFETYRREPRLLFIAHREEILKQSLYTFRMILRDHNFGDMMVGGNVPSTTEQIFASIQTYNSKEIHDLLDSEYFDYIIIDEFHHAAAQSYKSLLDHVNPSCLLGLTATPERADGLDVKMFFDNHITAEIRLPDAIDRKLLCPFQYFGVTDSVDYSTLKWQRGGYVQGELSDLYTTDENRAKLICEKTINTVLDIRDVKGLGFCVSKAHAEYMSEIFNKNGIPSEYLTSGSSKDVRGSVQKRLLNKEINFIFVVDLYNEGVDIPEIDTVLFLRPTESLTIFLQQLGRGLRLSDDKDCLTVLDFVGQANKNYRFDLKFKALIENIGQDIALEIEQGFPHLPAGCSIELERKSREYILDNISQVLNLRRQTIVNRISSFVADTGMELSFENFKNYYDLDFDDIYKKMCWSRALAEAEIIDDFNEPDEKQLTSGLRRIQHIDDSSYIDCVLRHLTGKNIDEETLSEKERYYLTMFVLTVWNKEKFASLNDAFSKLLDNPVIYDEIIMLLEYKISIIKTISSEAILPYVSSLSLHCKYTQAEALAGFGYFDLQNNHTIQTGVLYIKDKKTDVFFITLNKNEKDYSPTTMYNDYAINENLFHWQSQASTRVDSKTGQRYINHKDIGQTILLFVRVNKSINSLAQPYYFLGPVEYVSHEDEKPINFVWNLKYPMPAHLLRETARLIVG</sequence>
<dbReference type="Pfam" id="PF00271">
    <property type="entry name" value="Helicase_C"/>
    <property type="match status" value="1"/>
</dbReference>
<reference evidence="4 5" key="1">
    <citation type="submission" date="2016-10" db="EMBL/GenBank/DDBJ databases">
        <authorList>
            <person name="Varghese N."/>
            <person name="Submissions S."/>
        </authorList>
    </citation>
    <scope>NUCLEOTIDE SEQUENCE [LARGE SCALE GENOMIC DNA]</scope>
    <source>
        <strain evidence="4 5">PL 12/M</strain>
    </source>
</reference>
<dbReference type="PROSITE" id="PS51192">
    <property type="entry name" value="HELICASE_ATP_BIND_1"/>
    <property type="match status" value="1"/>
</dbReference>
<dbReference type="GO" id="GO:0005524">
    <property type="term" value="F:ATP binding"/>
    <property type="evidence" value="ECO:0007669"/>
    <property type="project" value="InterPro"/>
</dbReference>
<dbReference type="SMART" id="SM00490">
    <property type="entry name" value="HELICc"/>
    <property type="match status" value="1"/>
</dbReference>
<evidence type="ECO:0000313" key="5">
    <source>
        <dbReference type="Proteomes" id="UP000199259"/>
    </source>
</evidence>
<evidence type="ECO:0000259" key="3">
    <source>
        <dbReference type="PROSITE" id="PS51194"/>
    </source>
</evidence>
<dbReference type="InterPro" id="IPR052511">
    <property type="entry name" value="ATP-dep_Helicase"/>
</dbReference>
<dbReference type="Pfam" id="PF13091">
    <property type="entry name" value="PLDc_2"/>
    <property type="match status" value="1"/>
</dbReference>
<evidence type="ECO:0000259" key="2">
    <source>
        <dbReference type="PROSITE" id="PS51192"/>
    </source>
</evidence>
<dbReference type="SUPFAM" id="SSF52540">
    <property type="entry name" value="P-loop containing nucleoside triphosphate hydrolases"/>
    <property type="match status" value="1"/>
</dbReference>
<name>A0A7Z7B1X2_9EURY</name>
<keyword evidence="4" id="KW-0347">Helicase</keyword>
<protein>
    <submittedName>
        <fullName evidence="4">Helicase conserved C-terminal domain-containing protein</fullName>
    </submittedName>
</protein>
<dbReference type="InterPro" id="IPR027417">
    <property type="entry name" value="P-loop_NTPase"/>
</dbReference>
<dbReference type="Pfam" id="PF04851">
    <property type="entry name" value="ResIII"/>
    <property type="match status" value="1"/>
</dbReference>
<dbReference type="InterPro" id="IPR014001">
    <property type="entry name" value="Helicase_ATP-bd"/>
</dbReference>
<dbReference type="InterPro" id="IPR001650">
    <property type="entry name" value="Helicase_C-like"/>
</dbReference>
<dbReference type="EMBL" id="FNCA01000012">
    <property type="protein sequence ID" value="SDG32963.1"/>
    <property type="molecule type" value="Genomic_DNA"/>
</dbReference>
<dbReference type="SMART" id="SM00487">
    <property type="entry name" value="DEXDc"/>
    <property type="match status" value="1"/>
</dbReference>
<keyword evidence="4" id="KW-0547">Nucleotide-binding</keyword>
<dbReference type="CDD" id="cd18799">
    <property type="entry name" value="SF2_C_EcoAI-like"/>
    <property type="match status" value="1"/>
</dbReference>
<keyword evidence="5" id="KW-1185">Reference proteome</keyword>
<dbReference type="Pfam" id="PF11907">
    <property type="entry name" value="DUF3427"/>
    <property type="match status" value="1"/>
</dbReference>
<dbReference type="Gene3D" id="3.40.50.300">
    <property type="entry name" value="P-loop containing nucleotide triphosphate hydrolases"/>
    <property type="match status" value="2"/>
</dbReference>
<dbReference type="GO" id="GO:0003677">
    <property type="term" value="F:DNA binding"/>
    <property type="evidence" value="ECO:0007669"/>
    <property type="project" value="InterPro"/>
</dbReference>
<dbReference type="PROSITE" id="PS51194">
    <property type="entry name" value="HELICASE_CTER"/>
    <property type="match status" value="1"/>
</dbReference>
<dbReference type="PANTHER" id="PTHR47962:SF7">
    <property type="entry name" value="MITOCHONDRIAL ATP-DEPENDENT HELICASE IRC3-RELATED"/>
    <property type="match status" value="1"/>
</dbReference>
<dbReference type="GO" id="GO:0004386">
    <property type="term" value="F:helicase activity"/>
    <property type="evidence" value="ECO:0007669"/>
    <property type="project" value="UniProtKB-KW"/>
</dbReference>
<dbReference type="InterPro" id="IPR006935">
    <property type="entry name" value="Helicase/UvrB_N"/>
</dbReference>
<keyword evidence="4" id="KW-0378">Hydrolase</keyword>
<dbReference type="CDD" id="cd09203">
    <property type="entry name" value="PLDc_N_DEXD_b1"/>
    <property type="match status" value="1"/>
</dbReference>
<feature type="domain" description="PLD phosphodiesterase" evidence="1">
    <location>
        <begin position="217"/>
        <end position="248"/>
    </location>
</feature>
<feature type="domain" description="Helicase ATP-binding" evidence="2">
    <location>
        <begin position="332"/>
        <end position="492"/>
    </location>
</feature>
<dbReference type="InterPro" id="IPR025202">
    <property type="entry name" value="PLD-like_dom"/>
</dbReference>
<feature type="domain" description="Helicase C-terminal" evidence="3">
    <location>
        <begin position="533"/>
        <end position="700"/>
    </location>
</feature>
<evidence type="ECO:0000313" key="4">
    <source>
        <dbReference type="EMBL" id="SDG32963.1"/>
    </source>
</evidence>
<dbReference type="SUPFAM" id="SSF56024">
    <property type="entry name" value="Phospholipase D/nuclease"/>
    <property type="match status" value="1"/>
</dbReference>
<organism evidence="4 5">
    <name type="scientific">Methanolobus vulcani</name>
    <dbReference type="NCBI Taxonomy" id="38026"/>
    <lineage>
        <taxon>Archaea</taxon>
        <taxon>Methanobacteriati</taxon>
        <taxon>Methanobacteriota</taxon>
        <taxon>Stenosarchaea group</taxon>
        <taxon>Methanomicrobia</taxon>
        <taxon>Methanosarcinales</taxon>
        <taxon>Methanosarcinaceae</taxon>
        <taxon>Methanolobus</taxon>
    </lineage>
</organism>
<dbReference type="InterPro" id="IPR001736">
    <property type="entry name" value="PLipase_D/transphosphatidylase"/>
</dbReference>
<evidence type="ECO:0000259" key="1">
    <source>
        <dbReference type="PROSITE" id="PS50035"/>
    </source>
</evidence>